<gene>
    <name evidence="1" type="ORF">PLEPLA_LOCUS23231</name>
</gene>
<comment type="caution">
    <text evidence="1">The sequence shown here is derived from an EMBL/GenBank/DDBJ whole genome shotgun (WGS) entry which is preliminary data.</text>
</comment>
<proteinExistence type="predicted"/>
<protein>
    <submittedName>
        <fullName evidence="1">Uncharacterized protein</fullName>
    </submittedName>
</protein>
<dbReference type="Proteomes" id="UP001153269">
    <property type="component" value="Unassembled WGS sequence"/>
</dbReference>
<keyword evidence="2" id="KW-1185">Reference proteome</keyword>
<name>A0A9N7YKR4_PLEPL</name>
<organism evidence="1 2">
    <name type="scientific">Pleuronectes platessa</name>
    <name type="common">European plaice</name>
    <dbReference type="NCBI Taxonomy" id="8262"/>
    <lineage>
        <taxon>Eukaryota</taxon>
        <taxon>Metazoa</taxon>
        <taxon>Chordata</taxon>
        <taxon>Craniata</taxon>
        <taxon>Vertebrata</taxon>
        <taxon>Euteleostomi</taxon>
        <taxon>Actinopterygii</taxon>
        <taxon>Neopterygii</taxon>
        <taxon>Teleostei</taxon>
        <taxon>Neoteleostei</taxon>
        <taxon>Acanthomorphata</taxon>
        <taxon>Carangaria</taxon>
        <taxon>Pleuronectiformes</taxon>
        <taxon>Pleuronectoidei</taxon>
        <taxon>Pleuronectidae</taxon>
        <taxon>Pleuronectes</taxon>
    </lineage>
</organism>
<sequence length="167" mass="18116">MGASCYLRLGTALTPRFGIASASGVNPASDSALSLLSSYLNDRTYRVTWRGSVSKPCPLTTGLPQDSWVPFSSLWKDSPTHDLTITFDGSVLDPNQTARILDTAVTIYQVSDKEAVISRICPYKGREHSNPTYQGGEIEAGTQLAEVGLDVDQQSDDWVFILMVGVL</sequence>
<dbReference type="EMBL" id="CADEAL010001735">
    <property type="protein sequence ID" value="CAB1435137.1"/>
    <property type="molecule type" value="Genomic_DNA"/>
</dbReference>
<evidence type="ECO:0000313" key="2">
    <source>
        <dbReference type="Proteomes" id="UP001153269"/>
    </source>
</evidence>
<dbReference type="AlphaFoldDB" id="A0A9N7YKR4"/>
<accession>A0A9N7YKR4</accession>
<reference evidence="1" key="1">
    <citation type="submission" date="2020-03" db="EMBL/GenBank/DDBJ databases">
        <authorList>
            <person name="Weist P."/>
        </authorList>
    </citation>
    <scope>NUCLEOTIDE SEQUENCE</scope>
</reference>
<evidence type="ECO:0000313" key="1">
    <source>
        <dbReference type="EMBL" id="CAB1435137.1"/>
    </source>
</evidence>